<dbReference type="EMBL" id="DRXE01000011">
    <property type="protein sequence ID" value="HHM67161.1"/>
    <property type="molecule type" value="Genomic_DNA"/>
</dbReference>
<dbReference type="Pfam" id="PF19802">
    <property type="entry name" value="DUF6285"/>
    <property type="match status" value="1"/>
</dbReference>
<proteinExistence type="predicted"/>
<feature type="domain" description="DUF6285" evidence="1">
    <location>
        <begin position="27"/>
        <end position="111"/>
    </location>
</feature>
<dbReference type="AlphaFoldDB" id="A0A7C5RDD1"/>
<accession>A0A7C5RDD1</accession>
<protein>
    <recommendedName>
        <fullName evidence="1">DUF6285 domain-containing protein</fullName>
    </recommendedName>
</protein>
<gene>
    <name evidence="2" type="ORF">ENM28_00235</name>
</gene>
<organism evidence="2">
    <name type="scientific">Thermus caliditerrae</name>
    <dbReference type="NCBI Taxonomy" id="1330700"/>
    <lineage>
        <taxon>Bacteria</taxon>
        <taxon>Thermotogati</taxon>
        <taxon>Deinococcota</taxon>
        <taxon>Deinococci</taxon>
        <taxon>Thermales</taxon>
        <taxon>Thermaceae</taxon>
        <taxon>Thermus</taxon>
    </lineage>
</organism>
<comment type="caution">
    <text evidence="2">The sequence shown here is derived from an EMBL/GenBank/DDBJ whole genome shotgun (WGS) entry which is preliminary data.</text>
</comment>
<reference evidence="2" key="1">
    <citation type="journal article" date="2020" name="mSystems">
        <title>Genome- and Community-Level Interaction Insights into Carbon Utilization and Element Cycling Functions of Hydrothermarchaeota in Hydrothermal Sediment.</title>
        <authorList>
            <person name="Zhou Z."/>
            <person name="Liu Y."/>
            <person name="Xu W."/>
            <person name="Pan J."/>
            <person name="Luo Z.H."/>
            <person name="Li M."/>
        </authorList>
    </citation>
    <scope>NUCLEOTIDE SEQUENCE [LARGE SCALE GENOMIC DNA]</scope>
    <source>
        <strain evidence="2">SpSt-1071</strain>
    </source>
</reference>
<dbReference type="InterPro" id="IPR046252">
    <property type="entry name" value="DUF6285"/>
</dbReference>
<sequence>MDRPNLAEILEAVAEFLEREALPHLEEPRARFLALVALNALGVARREALMGETLAREDLEALRELLGKEGSREELLAELSQRIRQGTPPPGTFPFLKAHVRRKLLIANPKYLERYP</sequence>
<name>A0A7C5RDD1_9DEIN</name>
<evidence type="ECO:0000313" key="2">
    <source>
        <dbReference type="EMBL" id="HHM67161.1"/>
    </source>
</evidence>
<evidence type="ECO:0000259" key="1">
    <source>
        <dbReference type="Pfam" id="PF19802"/>
    </source>
</evidence>